<feature type="coiled-coil region" evidence="1">
    <location>
        <begin position="990"/>
        <end position="1242"/>
    </location>
</feature>
<gene>
    <name evidence="4" type="primary">CCDC150</name>
</gene>
<feature type="compositionally biased region" description="Basic and acidic residues" evidence="2">
    <location>
        <begin position="90"/>
        <end position="102"/>
    </location>
</feature>
<feature type="coiled-coil region" evidence="1">
    <location>
        <begin position="930"/>
        <end position="964"/>
    </location>
</feature>
<feature type="compositionally biased region" description="Pro residues" evidence="2">
    <location>
        <begin position="20"/>
        <end position="30"/>
    </location>
</feature>
<feature type="coiled-coil region" evidence="1">
    <location>
        <begin position="769"/>
        <end position="796"/>
    </location>
</feature>
<organism evidence="3 4">
    <name type="scientific">Echinops telfairi</name>
    <name type="common">Lesser hedgehog tenrec</name>
    <dbReference type="NCBI Taxonomy" id="9371"/>
    <lineage>
        <taxon>Eukaryota</taxon>
        <taxon>Metazoa</taxon>
        <taxon>Chordata</taxon>
        <taxon>Craniata</taxon>
        <taxon>Vertebrata</taxon>
        <taxon>Euteleostomi</taxon>
        <taxon>Mammalia</taxon>
        <taxon>Eutheria</taxon>
        <taxon>Afrotheria</taxon>
        <taxon>Tenrecidae</taxon>
        <taxon>Tenrecinae</taxon>
        <taxon>Echinops</taxon>
    </lineage>
</organism>
<accession>A0ABM0IJQ7</accession>
<feature type="coiled-coil region" evidence="1">
    <location>
        <begin position="828"/>
        <end position="894"/>
    </location>
</feature>
<evidence type="ECO:0000313" key="3">
    <source>
        <dbReference type="Proteomes" id="UP000694863"/>
    </source>
</evidence>
<feature type="coiled-coil region" evidence="1">
    <location>
        <begin position="361"/>
        <end position="507"/>
    </location>
</feature>
<dbReference type="InterPro" id="IPR038807">
    <property type="entry name" value="CCDC150"/>
</dbReference>
<feature type="compositionally biased region" description="Low complexity" evidence="2">
    <location>
        <begin position="185"/>
        <end position="199"/>
    </location>
</feature>
<dbReference type="GeneID" id="101654584"/>
<feature type="compositionally biased region" description="Low complexity" evidence="2">
    <location>
        <begin position="116"/>
        <end position="143"/>
    </location>
</feature>
<dbReference type="RefSeq" id="XP_004701565.2">
    <property type="nucleotide sequence ID" value="XM_004701508.2"/>
</dbReference>
<dbReference type="PANTHER" id="PTHR35352">
    <property type="entry name" value="COILED-COIL DOMAIN-CONTAINING PROTEIN 150"/>
    <property type="match status" value="1"/>
</dbReference>
<evidence type="ECO:0000256" key="2">
    <source>
        <dbReference type="SAM" id="MobiDB-lite"/>
    </source>
</evidence>
<reference evidence="4" key="1">
    <citation type="submission" date="2025-08" db="UniProtKB">
        <authorList>
            <consortium name="RefSeq"/>
        </authorList>
    </citation>
    <scope>IDENTIFICATION</scope>
</reference>
<protein>
    <submittedName>
        <fullName evidence="4">Coiled-coil domain-containing protein 150</fullName>
    </submittedName>
</protein>
<dbReference type="PANTHER" id="PTHR35352:SF1">
    <property type="entry name" value="COILED-COIL DOMAIN-CONTAINING PROTEIN 150"/>
    <property type="match status" value="1"/>
</dbReference>
<sequence length="1316" mass="150323">MREQTSAVARPPSEKHSPPHLQPQVPPGPAPGGEGPPRVRKATGSATPLLPEGCSQARPEVPARRGPGAANPVPAALTRVSGQRKPSSPRQDRAGARERAPDRAAAGPRSPTPAPLLLGASVASARSSLRGAGRGAACRSGPRGRVGGEAGRTGREGQPDLARWTSRRKVREGGARAAGRRTRPRAAAEPELPAPSAAEGPERSERAWRLEGDTVQLEAAMSRRVLSPTQVNATTAETFTVLQQRMRIVEEQTSSLREDLLMLDICEGRGQLEAPNSAEHLLSQKAIPGPVPTEQVYERKPDMVWENCEFLVSRMCRLESLIQSLKMNIFRLQTEKDLNPEKTAFLKDRLNSIQEEHSKDLKLLHLEVMNLREQLKLVREEEDKAQDEVQRLTATLEVASESKKSAAVIEEELKTTKRNMNLRNQELRRQLSREKHLRASLEESASSMLLKVQEMEAKVETERKQVHLLQKNCTALRNSTQTTQALLVQEQQQKEELRAATSQLKCDLVSRDDLIVKLVDENKTLQVFFDKEHEENGYLRSEIISLQESSEKARVLNDQLSSKCSELSSMLQTTGMEKARILADYQAILQEKQKTIAQAVQEQTLVLDAAHASLTSELQTAQNEKAQLQARLDHLVHEHNQCVQKAQVAEKKTAMHKELLESTIMRLRGELEASTQERKSLLEEKERLQSEVKKTEKDIAQEKSKLEMELAKNKIDINALTHKLQTREDENKQLSDQIACLEHNRVTSDFHGLAQQQVEKALGKITNSKNKLAYDKGKLQAKVKQLEEQLRCLTDTRVQNDHLRMLNKTLETKYAQTNSELSANKVHLQQTEARLKEVKTILEKNEEELCLAVRCRDAALKESQKLKGDLEALEERENKKVGNFQRQLAEAKEDNCKVTIMLENVLASHSKMQGALEKVQIELGRRDSEIAGLKKERALNYQRVQKLEAEVDQWQARMLVVDAQHNNEMEPLQKAIDIAREDNRKLAMSLEQALQTNSHLQSKLDDVQEKLESKELEQQKLESFKERIVEESKMEAEVHAERIEALKKQFQTERDTAKKAAHRETTELKKALDEANFRSVEVSRTNRELRQKLTELEKTLNSNKEKIKNQKAQIKLHLSAKANNAQNVERMKQIEQELRQMELIKDQYQKKNYEQSLSIQRFVSEMTNLQNEMQLLARSQYDASARSKQQEIRLEAERKIRQELENRCRELEETVRHLRKCKEATENKLKEASVESEQITANLEEAHRWFKCRFDGLQLELTKNRLQRLPREDRWQEEDEDVRHHAMPNQSALHRWETKQNLRILSKKCHSDSERK</sequence>
<feature type="region of interest" description="Disordered" evidence="2">
    <location>
        <begin position="1"/>
        <end position="206"/>
    </location>
</feature>
<feature type="coiled-coil region" evidence="1">
    <location>
        <begin position="582"/>
        <end position="744"/>
    </location>
</feature>
<feature type="compositionally biased region" description="Polar residues" evidence="2">
    <location>
        <begin position="80"/>
        <end position="89"/>
    </location>
</feature>
<evidence type="ECO:0000256" key="1">
    <source>
        <dbReference type="SAM" id="Coils"/>
    </source>
</evidence>
<proteinExistence type="predicted"/>
<feature type="region of interest" description="Disordered" evidence="2">
    <location>
        <begin position="1274"/>
        <end position="1297"/>
    </location>
</feature>
<evidence type="ECO:0000313" key="4">
    <source>
        <dbReference type="RefSeq" id="XP_004701565.2"/>
    </source>
</evidence>
<dbReference type="Proteomes" id="UP000694863">
    <property type="component" value="Unplaced"/>
</dbReference>
<name>A0ABM0IJQ7_ECHTE</name>
<keyword evidence="1" id="KW-0175">Coiled coil</keyword>
<keyword evidence="3" id="KW-1185">Reference proteome</keyword>